<keyword evidence="6 10" id="KW-0804">Transcription</keyword>
<accession>A0A1S3VDV7</accession>
<dbReference type="InterPro" id="IPR033389">
    <property type="entry name" value="AUX/IAA_dom"/>
</dbReference>
<dbReference type="PANTHER" id="PTHR31734">
    <property type="entry name" value="AUXIN-RESPONSIVE PROTEIN IAA17"/>
    <property type="match status" value="1"/>
</dbReference>
<dbReference type="GeneID" id="106774072"/>
<dbReference type="GO" id="GO:0009734">
    <property type="term" value="P:auxin-activated signaling pathway"/>
    <property type="evidence" value="ECO:0007669"/>
    <property type="project" value="UniProtKB-UniRule"/>
</dbReference>
<name>A0A1S3VDV7_VIGRR</name>
<dbReference type="AlphaFoldDB" id="A0A1S3VDV7"/>
<comment type="subunit">
    <text evidence="3 10">Homodimers and heterodimers.</text>
</comment>
<reference evidence="12" key="1">
    <citation type="journal article" date="2014" name="Nat. Commun.">
        <title>Genome sequence of mungbean and insights into evolution within Vigna species.</title>
        <authorList>
            <person name="Kang Y.J."/>
            <person name="Kim S.K."/>
            <person name="Kim M.Y."/>
            <person name="Lestari P."/>
            <person name="Kim K.H."/>
            <person name="Ha B.K."/>
            <person name="Jun T.H."/>
            <person name="Hwang W.J."/>
            <person name="Lee T."/>
            <person name="Lee J."/>
            <person name="Shim S."/>
            <person name="Yoon M.Y."/>
            <person name="Jang Y.E."/>
            <person name="Han K.S."/>
            <person name="Taeprayoon P."/>
            <person name="Yoon N."/>
            <person name="Somta P."/>
            <person name="Tanya P."/>
            <person name="Kim K.S."/>
            <person name="Gwag J.G."/>
            <person name="Moon J.K."/>
            <person name="Lee Y.H."/>
            <person name="Park B.S."/>
            <person name="Bombarely A."/>
            <person name="Doyle J.J."/>
            <person name="Jackson S.A."/>
            <person name="Schafleitner R."/>
            <person name="Srinives P."/>
            <person name="Varshney R.K."/>
            <person name="Lee S.H."/>
        </authorList>
    </citation>
    <scope>NUCLEOTIDE SEQUENCE [LARGE SCALE GENOMIC DNA]</scope>
    <source>
        <strain evidence="12">cv. VC1973A</strain>
    </source>
</reference>
<comment type="similarity">
    <text evidence="2 10">Belongs to the Aux/IAA family.</text>
</comment>
<protein>
    <recommendedName>
        <fullName evidence="10">Auxin-induced protein</fullName>
    </recommendedName>
</protein>
<dbReference type="FunFam" id="3.10.20.90:FF:000078">
    <property type="entry name" value="Auxin-responsive protein"/>
    <property type="match status" value="1"/>
</dbReference>
<dbReference type="GO" id="GO:0005634">
    <property type="term" value="C:nucleus"/>
    <property type="evidence" value="ECO:0007669"/>
    <property type="project" value="UniProtKB-SubCell"/>
</dbReference>
<evidence type="ECO:0000256" key="1">
    <source>
        <dbReference type="ARBA" id="ARBA00004123"/>
    </source>
</evidence>
<reference evidence="13" key="2">
    <citation type="submission" date="2025-08" db="UniProtKB">
        <authorList>
            <consortium name="RefSeq"/>
        </authorList>
    </citation>
    <scope>IDENTIFICATION</scope>
    <source>
        <tissue evidence="13">Leaf</tissue>
    </source>
</reference>
<feature type="domain" description="PB1" evidence="11">
    <location>
        <begin position="198"/>
        <end position="301"/>
    </location>
</feature>
<dbReference type="SUPFAM" id="SSF54277">
    <property type="entry name" value="CAD &amp; PB1 domains"/>
    <property type="match status" value="1"/>
</dbReference>
<evidence type="ECO:0000256" key="8">
    <source>
        <dbReference type="ARBA" id="ARBA00023294"/>
    </source>
</evidence>
<dbReference type="Pfam" id="PF02309">
    <property type="entry name" value="AUX_IAA"/>
    <property type="match status" value="1"/>
</dbReference>
<comment type="function">
    <text evidence="9">Aux/IAA proteins are short-lived transcriptional factors that function as repressors of early auxin response genes at low auxin concentrations. Repression is thought to result from the interaction with auxin response factors (ARFs), proteins that bind to the auxin-responsive promoter element (AuxRE). Formation of heterodimers with ARF proteins may alter their ability to modulate early auxin response genes expression.</text>
</comment>
<evidence type="ECO:0000313" key="12">
    <source>
        <dbReference type="Proteomes" id="UP000087766"/>
    </source>
</evidence>
<sequence length="320" mass="34883">MSTPFEHDYIGLAETPYMEKSCDKISSSVSSNLLSEDENSSSLNFKETELRLGLPGCEFSENKPGAAGISLFGKDLQSSGYSASSTPSKNLKRGFSDTISSSSSSSGKWIFSGSDATGDDLRNGANTSALCNKEVGLVPHSEKPPQVSATATIEHATAPAEKAQVVGWPPIRSFRKNRMAYNLAKSNTESEEKSRVGCLYVKVSMDGAPYLRKVDLKNHCNYIELSSALEKMFSCFTIGQCSARGVSGGKEGLSERAFKDLVDGSEYVLTYEDKDGDWMLMGDVPWEMFTESCKKLRIMKGSEAIGLAPRAMEKSRSQYY</sequence>
<dbReference type="STRING" id="3916.A0A1S3VDV7"/>
<keyword evidence="8 10" id="KW-0927">Auxin signaling pathway</keyword>
<evidence type="ECO:0000313" key="13">
    <source>
        <dbReference type="RefSeq" id="XP_014516387.1"/>
    </source>
</evidence>
<organism evidence="12 13">
    <name type="scientific">Vigna radiata var. radiata</name>
    <name type="common">Mung bean</name>
    <name type="synonym">Phaseolus aureus</name>
    <dbReference type="NCBI Taxonomy" id="3916"/>
    <lineage>
        <taxon>Eukaryota</taxon>
        <taxon>Viridiplantae</taxon>
        <taxon>Streptophyta</taxon>
        <taxon>Embryophyta</taxon>
        <taxon>Tracheophyta</taxon>
        <taxon>Spermatophyta</taxon>
        <taxon>Magnoliopsida</taxon>
        <taxon>eudicotyledons</taxon>
        <taxon>Gunneridae</taxon>
        <taxon>Pentapetalae</taxon>
        <taxon>rosids</taxon>
        <taxon>fabids</taxon>
        <taxon>Fabales</taxon>
        <taxon>Fabaceae</taxon>
        <taxon>Papilionoideae</taxon>
        <taxon>50 kb inversion clade</taxon>
        <taxon>NPAAA clade</taxon>
        <taxon>indigoferoid/millettioid clade</taxon>
        <taxon>Phaseoleae</taxon>
        <taxon>Vigna</taxon>
    </lineage>
</organism>
<evidence type="ECO:0000256" key="2">
    <source>
        <dbReference type="ARBA" id="ARBA00006728"/>
    </source>
</evidence>
<dbReference type="PANTHER" id="PTHR31734:SF257">
    <property type="entry name" value="AUXIN-RESPONSIVE PROTEIN"/>
    <property type="match status" value="1"/>
</dbReference>
<evidence type="ECO:0000256" key="9">
    <source>
        <dbReference type="ARBA" id="ARBA00025283"/>
    </source>
</evidence>
<evidence type="ECO:0000256" key="10">
    <source>
        <dbReference type="RuleBase" id="RU004549"/>
    </source>
</evidence>
<evidence type="ECO:0000259" key="11">
    <source>
        <dbReference type="PROSITE" id="PS51745"/>
    </source>
</evidence>
<dbReference type="Gene3D" id="3.10.20.90">
    <property type="entry name" value="Phosphatidylinositol 3-kinase Catalytic Subunit, Chain A, domain 1"/>
    <property type="match status" value="1"/>
</dbReference>
<dbReference type="GO" id="GO:0006355">
    <property type="term" value="P:regulation of DNA-templated transcription"/>
    <property type="evidence" value="ECO:0007669"/>
    <property type="project" value="InterPro"/>
</dbReference>
<comment type="subcellular location">
    <subcellularLocation>
        <location evidence="1 10">Nucleus</location>
    </subcellularLocation>
</comment>
<dbReference type="PROSITE" id="PS51745">
    <property type="entry name" value="PB1"/>
    <property type="match status" value="1"/>
</dbReference>
<dbReference type="KEGG" id="vra:106774072"/>
<keyword evidence="4 10" id="KW-0678">Repressor</keyword>
<evidence type="ECO:0000256" key="6">
    <source>
        <dbReference type="ARBA" id="ARBA00023163"/>
    </source>
</evidence>
<dbReference type="InterPro" id="IPR003311">
    <property type="entry name" value="AUX_IAA"/>
</dbReference>
<dbReference type="RefSeq" id="XP_014516387.1">
    <property type="nucleotide sequence ID" value="XM_014660901.2"/>
</dbReference>
<keyword evidence="12" id="KW-1185">Reference proteome</keyword>
<keyword evidence="5 10" id="KW-0805">Transcription regulation</keyword>
<evidence type="ECO:0000256" key="3">
    <source>
        <dbReference type="ARBA" id="ARBA00011726"/>
    </source>
</evidence>
<keyword evidence="7 10" id="KW-0539">Nucleus</keyword>
<gene>
    <name evidence="13" type="primary">LOC106774072</name>
</gene>
<dbReference type="OrthoDB" id="7848332at2759"/>
<evidence type="ECO:0000256" key="7">
    <source>
        <dbReference type="ARBA" id="ARBA00023242"/>
    </source>
</evidence>
<proteinExistence type="inferred from homology"/>
<evidence type="ECO:0000256" key="5">
    <source>
        <dbReference type="ARBA" id="ARBA00023015"/>
    </source>
</evidence>
<dbReference type="Proteomes" id="UP000087766">
    <property type="component" value="Chromosome 9"/>
</dbReference>
<dbReference type="InterPro" id="IPR053793">
    <property type="entry name" value="PB1-like"/>
</dbReference>
<evidence type="ECO:0000256" key="4">
    <source>
        <dbReference type="ARBA" id="ARBA00022491"/>
    </source>
</evidence>